<dbReference type="AlphaFoldDB" id="A0AAV4QFA6"/>
<protein>
    <submittedName>
        <fullName evidence="2">Uncharacterized protein</fullName>
    </submittedName>
</protein>
<proteinExistence type="predicted"/>
<organism evidence="2 3">
    <name type="scientific">Caerostris extrusa</name>
    <name type="common">Bark spider</name>
    <name type="synonym">Caerostris bankana</name>
    <dbReference type="NCBI Taxonomy" id="172846"/>
    <lineage>
        <taxon>Eukaryota</taxon>
        <taxon>Metazoa</taxon>
        <taxon>Ecdysozoa</taxon>
        <taxon>Arthropoda</taxon>
        <taxon>Chelicerata</taxon>
        <taxon>Arachnida</taxon>
        <taxon>Araneae</taxon>
        <taxon>Araneomorphae</taxon>
        <taxon>Entelegynae</taxon>
        <taxon>Araneoidea</taxon>
        <taxon>Araneidae</taxon>
        <taxon>Caerostris</taxon>
    </lineage>
</organism>
<dbReference type="EMBL" id="BPLR01006160">
    <property type="protein sequence ID" value="GIY07810.1"/>
    <property type="molecule type" value="Genomic_DNA"/>
</dbReference>
<comment type="caution">
    <text evidence="2">The sequence shown here is derived from an EMBL/GenBank/DDBJ whole genome shotgun (WGS) entry which is preliminary data.</text>
</comment>
<feature type="transmembrane region" description="Helical" evidence="1">
    <location>
        <begin position="21"/>
        <end position="40"/>
    </location>
</feature>
<accession>A0AAV4QFA6</accession>
<dbReference type="Proteomes" id="UP001054945">
    <property type="component" value="Unassembled WGS sequence"/>
</dbReference>
<sequence>MTNFYTSSCFCTLQRRNLRTFWIFSIFLAILPLRILSFNVDTRTAVVQQGPNGSMFGFSVALHRDRDFS</sequence>
<keyword evidence="3" id="KW-1185">Reference proteome</keyword>
<dbReference type="InterPro" id="IPR028994">
    <property type="entry name" value="Integrin_alpha_N"/>
</dbReference>
<keyword evidence="1" id="KW-0812">Transmembrane</keyword>
<keyword evidence="1" id="KW-0472">Membrane</keyword>
<feature type="non-terminal residue" evidence="2">
    <location>
        <position position="69"/>
    </location>
</feature>
<evidence type="ECO:0000256" key="1">
    <source>
        <dbReference type="SAM" id="Phobius"/>
    </source>
</evidence>
<gene>
    <name evidence="2" type="ORF">CEXT_315351</name>
</gene>
<evidence type="ECO:0000313" key="2">
    <source>
        <dbReference type="EMBL" id="GIY07810.1"/>
    </source>
</evidence>
<dbReference type="Gene3D" id="2.130.10.130">
    <property type="entry name" value="Integrin alpha, N-terminal"/>
    <property type="match status" value="1"/>
</dbReference>
<name>A0AAV4QFA6_CAEEX</name>
<keyword evidence="1" id="KW-1133">Transmembrane helix</keyword>
<evidence type="ECO:0000313" key="3">
    <source>
        <dbReference type="Proteomes" id="UP001054945"/>
    </source>
</evidence>
<reference evidence="2 3" key="1">
    <citation type="submission" date="2021-06" db="EMBL/GenBank/DDBJ databases">
        <title>Caerostris extrusa draft genome.</title>
        <authorList>
            <person name="Kono N."/>
            <person name="Arakawa K."/>
        </authorList>
    </citation>
    <scope>NUCLEOTIDE SEQUENCE [LARGE SCALE GENOMIC DNA]</scope>
</reference>